<protein>
    <recommendedName>
        <fullName evidence="4">Integral membrane protein</fullName>
    </recommendedName>
</protein>
<name>A0A0R2CR26_9LACO</name>
<dbReference type="InterPro" id="IPR009732">
    <property type="entry name" value="DUF1304"/>
</dbReference>
<dbReference type="Proteomes" id="UP000051131">
    <property type="component" value="Unassembled WGS sequence"/>
</dbReference>
<dbReference type="STRING" id="1423729.FC80_GL000753"/>
<evidence type="ECO:0008006" key="4">
    <source>
        <dbReference type="Google" id="ProtNLM"/>
    </source>
</evidence>
<keyword evidence="1" id="KW-1133">Transmembrane helix</keyword>
<keyword evidence="1" id="KW-0812">Transmembrane</keyword>
<organism evidence="2 3">
    <name type="scientific">Liquorilactobacillus cacaonum DSM 21116</name>
    <dbReference type="NCBI Taxonomy" id="1423729"/>
    <lineage>
        <taxon>Bacteria</taxon>
        <taxon>Bacillati</taxon>
        <taxon>Bacillota</taxon>
        <taxon>Bacilli</taxon>
        <taxon>Lactobacillales</taxon>
        <taxon>Lactobacillaceae</taxon>
        <taxon>Liquorilactobacillus</taxon>
    </lineage>
</organism>
<dbReference type="PATRIC" id="fig|1423729.3.peg.761"/>
<sequence length="111" mass="11951">MALEALFIMLLEMFGAQTKFAQKAFNLSREYLAQKETKVAMANQGLYNGFIGIGILVVLLMFPSNAVFSGVLLFVGFVVIAAIYGSITANPKIIVSQGLPAILALIALFFS</sequence>
<dbReference type="PANTHER" id="PTHR38446:SF1">
    <property type="entry name" value="BLL0914 PROTEIN"/>
    <property type="match status" value="1"/>
</dbReference>
<dbReference type="PANTHER" id="PTHR38446">
    <property type="entry name" value="BLL0914 PROTEIN"/>
    <property type="match status" value="1"/>
</dbReference>
<gene>
    <name evidence="2" type="ORF">FC80_GL000753</name>
</gene>
<dbReference type="Pfam" id="PF06993">
    <property type="entry name" value="DUF1304"/>
    <property type="match status" value="1"/>
</dbReference>
<proteinExistence type="predicted"/>
<dbReference type="EMBL" id="AYZE01000014">
    <property type="protein sequence ID" value="KRM90761.1"/>
    <property type="molecule type" value="Genomic_DNA"/>
</dbReference>
<feature type="transmembrane region" description="Helical" evidence="1">
    <location>
        <begin position="93"/>
        <end position="110"/>
    </location>
</feature>
<accession>A0A0R2CR26</accession>
<feature type="transmembrane region" description="Helical" evidence="1">
    <location>
        <begin position="45"/>
        <end position="62"/>
    </location>
</feature>
<keyword evidence="1" id="KW-0472">Membrane</keyword>
<reference evidence="2 3" key="1">
    <citation type="journal article" date="2015" name="Genome Announc.">
        <title>Expanding the biotechnology potential of lactobacilli through comparative genomics of 213 strains and associated genera.</title>
        <authorList>
            <person name="Sun Z."/>
            <person name="Harris H.M."/>
            <person name="McCann A."/>
            <person name="Guo C."/>
            <person name="Argimon S."/>
            <person name="Zhang W."/>
            <person name="Yang X."/>
            <person name="Jeffery I.B."/>
            <person name="Cooney J.C."/>
            <person name="Kagawa T.F."/>
            <person name="Liu W."/>
            <person name="Song Y."/>
            <person name="Salvetti E."/>
            <person name="Wrobel A."/>
            <person name="Rasinkangas P."/>
            <person name="Parkhill J."/>
            <person name="Rea M.C."/>
            <person name="O'Sullivan O."/>
            <person name="Ritari J."/>
            <person name="Douillard F.P."/>
            <person name="Paul Ross R."/>
            <person name="Yang R."/>
            <person name="Briner A.E."/>
            <person name="Felis G.E."/>
            <person name="de Vos W.M."/>
            <person name="Barrangou R."/>
            <person name="Klaenhammer T.R."/>
            <person name="Caufield P.W."/>
            <person name="Cui Y."/>
            <person name="Zhang H."/>
            <person name="O'Toole P.W."/>
        </authorList>
    </citation>
    <scope>NUCLEOTIDE SEQUENCE [LARGE SCALE GENOMIC DNA]</scope>
    <source>
        <strain evidence="2 3">DSM 21116</strain>
    </source>
</reference>
<evidence type="ECO:0000313" key="2">
    <source>
        <dbReference type="EMBL" id="KRM90761.1"/>
    </source>
</evidence>
<comment type="caution">
    <text evidence="2">The sequence shown here is derived from an EMBL/GenBank/DDBJ whole genome shotgun (WGS) entry which is preliminary data.</text>
</comment>
<keyword evidence="3" id="KW-1185">Reference proteome</keyword>
<evidence type="ECO:0000313" key="3">
    <source>
        <dbReference type="Proteomes" id="UP000051131"/>
    </source>
</evidence>
<evidence type="ECO:0000256" key="1">
    <source>
        <dbReference type="SAM" id="Phobius"/>
    </source>
</evidence>
<dbReference type="AlphaFoldDB" id="A0A0R2CR26"/>
<feature type="transmembrane region" description="Helical" evidence="1">
    <location>
        <begin position="67"/>
        <end position="87"/>
    </location>
</feature>